<feature type="binding site" evidence="6">
    <location>
        <begin position="943"/>
        <end position="944"/>
    </location>
    <ligand>
        <name>alpha-maltose 1-phosphate</name>
        <dbReference type="ChEBI" id="CHEBI:63576"/>
    </ligand>
</feature>
<dbReference type="Gene3D" id="2.60.40.1180">
    <property type="entry name" value="Golgi alpha-mannosidase II"/>
    <property type="match status" value="1"/>
</dbReference>
<evidence type="ECO:0000313" key="10">
    <source>
        <dbReference type="Proteomes" id="UP001381174"/>
    </source>
</evidence>
<comment type="similarity">
    <text evidence="6">Belongs to the glycosyl hydrolase 13 family. GlgE subfamily.</text>
</comment>
<dbReference type="InterPro" id="IPR017853">
    <property type="entry name" value="GH"/>
</dbReference>
<feature type="active site" description="Proton donor" evidence="6">
    <location>
        <position position="832"/>
    </location>
</feature>
<feature type="active site" description="Nucleophile" evidence="6">
    <location>
        <position position="803"/>
    </location>
</feature>
<dbReference type="EMBL" id="JBBBNY010000008">
    <property type="protein sequence ID" value="MEI7037433.1"/>
    <property type="molecule type" value="Genomic_DNA"/>
</dbReference>
<dbReference type="InterPro" id="IPR021828">
    <property type="entry name" value="GlgE_dom_N/S"/>
</dbReference>
<dbReference type="InterPro" id="IPR013780">
    <property type="entry name" value="Glyco_hydro_b"/>
</dbReference>
<comment type="caution">
    <text evidence="9">The sequence shown here is derived from an EMBL/GenBank/DDBJ whole genome shotgun (WGS) entry which is preliminary data.</text>
</comment>
<comment type="subunit">
    <text evidence="1 6">Homodimer.</text>
</comment>
<dbReference type="PANTHER" id="PTHR47786">
    <property type="entry name" value="ALPHA-1,4-GLUCAN:MALTOSE-1-PHOSPHATE MALTOSYLTRANSFERASE"/>
    <property type="match status" value="1"/>
</dbReference>
<feature type="binding site" evidence="6">
    <location>
        <position position="671"/>
    </location>
    <ligand>
        <name>alpha-maltose 1-phosphate</name>
        <dbReference type="ChEBI" id="CHEBI:63576"/>
    </ligand>
</feature>
<evidence type="ECO:0000313" key="9">
    <source>
        <dbReference type="EMBL" id="MEI7037433.1"/>
    </source>
</evidence>
<feature type="binding site" evidence="6">
    <location>
        <position position="766"/>
    </location>
    <ligand>
        <name>alpha-maltose 1-phosphate</name>
        <dbReference type="ChEBI" id="CHEBI:63576"/>
    </ligand>
</feature>
<evidence type="ECO:0000256" key="5">
    <source>
        <dbReference type="ARBA" id="ARBA00048735"/>
    </source>
</evidence>
<dbReference type="Pfam" id="PF00128">
    <property type="entry name" value="Alpha-amylase"/>
    <property type="match status" value="1"/>
</dbReference>
<dbReference type="Pfam" id="PF21702">
    <property type="entry name" value="GLGE_C"/>
    <property type="match status" value="1"/>
</dbReference>
<proteinExistence type="inferred from homology"/>
<organism evidence="9 10">
    <name type="scientific">Fulvimonas yonginensis</name>
    <dbReference type="NCBI Taxonomy" id="1495200"/>
    <lineage>
        <taxon>Bacteria</taxon>
        <taxon>Pseudomonadati</taxon>
        <taxon>Pseudomonadota</taxon>
        <taxon>Gammaproteobacteria</taxon>
        <taxon>Lysobacterales</taxon>
        <taxon>Rhodanobacteraceae</taxon>
        <taxon>Fulvimonas</taxon>
    </lineage>
</organism>
<evidence type="ECO:0000259" key="8">
    <source>
        <dbReference type="SMART" id="SM00642"/>
    </source>
</evidence>
<dbReference type="InterPro" id="IPR013783">
    <property type="entry name" value="Ig-like_fold"/>
</dbReference>
<feature type="site" description="Transition state stabilizer" evidence="6">
    <location>
        <position position="890"/>
    </location>
</feature>
<keyword evidence="2 6" id="KW-0328">Glycosyltransferase</keyword>
<gene>
    <name evidence="6" type="primary">glgE</name>
    <name evidence="9" type="ORF">WAT24_11750</name>
</gene>
<name>A0ABU8JDT9_9GAMM</name>
<comment type="function">
    <text evidence="6">Maltosyltransferase that uses maltose 1-phosphate (M1P) as the sugar donor to elongate linear or branched alpha-(1-&gt;4)-glucans. Is involved in a branched alpha-glucan biosynthetic pathway from trehalose, together with TreS, Mak and GlgB.</text>
</comment>
<keyword evidence="10" id="KW-1185">Reference proteome</keyword>
<comment type="catalytic activity">
    <reaction evidence="5 6">
        <text>alpha-maltose 1-phosphate + [(1-&gt;4)-alpha-D-glucosyl](n) = [(1-&gt;4)-alpha-D-glucosyl](n+2) + phosphate</text>
        <dbReference type="Rhea" id="RHEA:42692"/>
        <dbReference type="Rhea" id="RHEA-COMP:9584"/>
        <dbReference type="Rhea" id="RHEA-COMP:10183"/>
        <dbReference type="ChEBI" id="CHEBI:15444"/>
        <dbReference type="ChEBI" id="CHEBI:43474"/>
        <dbReference type="ChEBI" id="CHEBI:63576"/>
        <dbReference type="EC" id="2.4.99.16"/>
    </reaction>
</comment>
<keyword evidence="3 6" id="KW-0808">Transferase</keyword>
<keyword evidence="4 6" id="KW-0119">Carbohydrate metabolism</keyword>
<evidence type="ECO:0000256" key="4">
    <source>
        <dbReference type="ARBA" id="ARBA00023277"/>
    </source>
</evidence>
<dbReference type="EC" id="2.4.99.16" evidence="6"/>
<evidence type="ECO:0000256" key="7">
    <source>
        <dbReference type="SAM" id="MobiDB-lite"/>
    </source>
</evidence>
<evidence type="ECO:0000256" key="6">
    <source>
        <dbReference type="HAMAP-Rule" id="MF_02124"/>
    </source>
</evidence>
<dbReference type="PANTHER" id="PTHR47786:SF2">
    <property type="entry name" value="GLYCOSYL HYDROLASE FAMILY 13 CATALYTIC DOMAIN-CONTAINING PROTEIN"/>
    <property type="match status" value="1"/>
</dbReference>
<dbReference type="InterPro" id="IPR049171">
    <property type="entry name" value="GLGE_C"/>
</dbReference>
<evidence type="ECO:0000256" key="3">
    <source>
        <dbReference type="ARBA" id="ARBA00022679"/>
    </source>
</evidence>
<dbReference type="CDD" id="cd11344">
    <property type="entry name" value="AmyAc_GlgE_like"/>
    <property type="match status" value="1"/>
</dbReference>
<dbReference type="Gene3D" id="2.60.40.10">
    <property type="entry name" value="Immunoglobulins"/>
    <property type="match status" value="1"/>
</dbReference>
<sequence>MPASTGTGRTRKKAPVDTAPVRAPSAQGGTPTTAVPRILALPAGLAPDSGARTPWLDHAAELGFSHVLAPSSLLEDGLDAVSTMVGLCRRHGVGLLLDVDVGRPLPADAAVRADHPDWFHALPDPQVLPDPRNPAREVGVRWRYHDEAVAPEALAWWCERLRDALQAGLGGLRLLSLEAAPAAWWEHLVDGLRAKAPQALFLGWTQGLAADELSRLRQVGFDYAFCSAEWWDFRAGWLARELRRVAEVAPPLACAAAPFGDPAADQVFGERRLAERHRRRAAWFAAACAGGWLMPAGFARDEARGLDLAGQIREINAWLAGFEAPAREPPSLHIDDDWVGILRRQGERAWLALFNARLDQAAEVEIGAIAGGAACAYDDWTAPDGAPAAAPLTLAAGEVRLLQGSRTRPVAARTSATAQRQALAEATQAPRLAIEGITPCVDGGRFAVKRVVGDTVTVEADVFMDGHDKLAVALRWRALDEKQWHEQHMEALGNDRYRGRFTPTRMGRHEYTVQAWRDAYASYRHEIVAKHDAGVPIALELREGQHLVERTAAGAPPARRKPLRALAATLAKTEDEEARYRLLIAEDTARAMAEGDLRAFAVEHPPLPLEVDRRAAQFASWYELFPRSVTDSPERHGTFRDVIGRLPAIRAMGFDVLYFPPIHPIGRAFRKGRNNTLTPGEHDPGSPYAIGSAEGGHTAIHPELGTLEDFRALRDAAQEHGLELALDFAIQCSPDHPWLTEHPEWFDWRPDGSLRYAENPPKKYQDIVNVDFYGEGAMPSLWQALCDVVLYWAGEGVRIFRVDNPHTKPFPFWEWMIARVRSQYPDALFLSEAFTRPRPMYRLAKLGFSQSYTYFTWRHTKQEFIDYLTELTQGPPRDFFRPNFFVNTPDINPYFLQRSGRTGFLIRAALATTLSGLWGMYSGFELCESVPIPGKEEYLDSEKYEIKPRDWEAPGNIIAEISQLNAIRREQPALQSHLHVRFLRADNDQVLFFEKTAPGGRDRVLVAINLDPHHAHAADLHLPLADWGVAEDAPLTVEDLLRDATLTWRGGRQHVWLGQGMPYAIWRVEA</sequence>
<dbReference type="SMART" id="SM00642">
    <property type="entry name" value="Aamy"/>
    <property type="match status" value="1"/>
</dbReference>
<feature type="binding site" evidence="6">
    <location>
        <position position="731"/>
    </location>
    <ligand>
        <name>alpha-maltose 1-phosphate</name>
        <dbReference type="ChEBI" id="CHEBI:63576"/>
    </ligand>
</feature>
<reference evidence="9 10" key="1">
    <citation type="journal article" date="2014" name="Int. J. Syst. Evol. Microbiol.">
        <title>Fulvimonas yonginensis sp. nov., isolated from greenhouse soil, and emended description of the genus Fulvimonas.</title>
        <authorList>
            <person name="Ahn J.H."/>
            <person name="Kim S.J."/>
            <person name="Weon H.Y."/>
            <person name="Hong S.B."/>
            <person name="Seok S.J."/>
            <person name="Kwon S.W."/>
        </authorList>
    </citation>
    <scope>NUCLEOTIDE SEQUENCE [LARGE SCALE GENOMIC DNA]</scope>
    <source>
        <strain evidence="9 10">KACC 16952</strain>
    </source>
</reference>
<dbReference type="InterPro" id="IPR006047">
    <property type="entry name" value="GH13_cat_dom"/>
</dbReference>
<dbReference type="Pfam" id="PF11896">
    <property type="entry name" value="GlgE_dom_N_S"/>
    <property type="match status" value="1"/>
</dbReference>
<dbReference type="Gene3D" id="3.20.20.80">
    <property type="entry name" value="Glycosidases"/>
    <property type="match status" value="2"/>
</dbReference>
<feature type="domain" description="Glycosyl hydrolase family 13 catalytic" evidence="8">
    <location>
        <begin position="623"/>
        <end position="968"/>
    </location>
</feature>
<dbReference type="SUPFAM" id="SSF51445">
    <property type="entry name" value="(Trans)glycosidases"/>
    <property type="match status" value="2"/>
</dbReference>
<evidence type="ECO:0000256" key="2">
    <source>
        <dbReference type="ARBA" id="ARBA00022676"/>
    </source>
</evidence>
<dbReference type="InterPro" id="IPR026585">
    <property type="entry name" value="GlgE"/>
</dbReference>
<feature type="region of interest" description="Disordered" evidence="7">
    <location>
        <begin position="1"/>
        <end position="33"/>
    </location>
</feature>
<protein>
    <recommendedName>
        <fullName evidence="6">Alpha-1,4-glucan:maltose-1-phosphate maltosyltransferase</fullName>
        <shortName evidence="6">GMPMT</shortName>
        <ecNumber evidence="6">2.4.99.16</ecNumber>
    </recommendedName>
    <alternativeName>
        <fullName evidence="6">(1-&gt;4)-alpha-D-glucan:maltose-1-phosphate alpha-D-maltosyltransferase</fullName>
    </alternativeName>
</protein>
<dbReference type="HAMAP" id="MF_02124">
    <property type="entry name" value="GlgE"/>
    <property type="match status" value="1"/>
</dbReference>
<evidence type="ECO:0000256" key="1">
    <source>
        <dbReference type="ARBA" id="ARBA00011738"/>
    </source>
</evidence>
<accession>A0ABU8JDT9</accession>
<feature type="binding site" evidence="6">
    <location>
        <position position="804"/>
    </location>
    <ligand>
        <name>alpha-maltose 1-phosphate</name>
        <dbReference type="ChEBI" id="CHEBI:63576"/>
    </ligand>
</feature>
<dbReference type="RefSeq" id="WP_336808064.1">
    <property type="nucleotide sequence ID" value="NZ_JBBBNY010000008.1"/>
</dbReference>
<dbReference type="Proteomes" id="UP001381174">
    <property type="component" value="Unassembled WGS sequence"/>
</dbReference>
<dbReference type="Gene3D" id="1.20.58.80">
    <property type="entry name" value="Phosphotransferase system, lactose/cellobiose-type IIA subunit"/>
    <property type="match status" value="1"/>
</dbReference>